<protein>
    <submittedName>
        <fullName evidence="1">Uncharacterized protein</fullName>
    </submittedName>
</protein>
<dbReference type="EMBL" id="CM037015">
    <property type="protein sequence ID" value="KAH7680687.1"/>
    <property type="molecule type" value="Genomic_DNA"/>
</dbReference>
<keyword evidence="2" id="KW-1185">Reference proteome</keyword>
<reference evidence="2" key="1">
    <citation type="journal article" date="2022" name="Nat. Commun.">
        <title>Chromosome evolution and the genetic basis of agronomically important traits in greater yam.</title>
        <authorList>
            <person name="Bredeson J.V."/>
            <person name="Lyons J.B."/>
            <person name="Oniyinde I.O."/>
            <person name="Okereke N.R."/>
            <person name="Kolade O."/>
            <person name="Nnabue I."/>
            <person name="Nwadili C.O."/>
            <person name="Hribova E."/>
            <person name="Parker M."/>
            <person name="Nwogha J."/>
            <person name="Shu S."/>
            <person name="Carlson J."/>
            <person name="Kariba R."/>
            <person name="Muthemba S."/>
            <person name="Knop K."/>
            <person name="Barton G.J."/>
            <person name="Sherwood A.V."/>
            <person name="Lopez-Montes A."/>
            <person name="Asiedu R."/>
            <person name="Jamnadass R."/>
            <person name="Muchugi A."/>
            <person name="Goodstein D."/>
            <person name="Egesi C.N."/>
            <person name="Featherston J."/>
            <person name="Asfaw A."/>
            <person name="Simpson G.G."/>
            <person name="Dolezel J."/>
            <person name="Hendre P.S."/>
            <person name="Van Deynze A."/>
            <person name="Kumar P.L."/>
            <person name="Obidiegwu J.E."/>
            <person name="Bhattacharjee R."/>
            <person name="Rokhsar D.S."/>
        </authorList>
    </citation>
    <scope>NUCLEOTIDE SEQUENCE [LARGE SCALE GENOMIC DNA]</scope>
    <source>
        <strain evidence="2">cv. TDa95/00328</strain>
    </source>
</reference>
<proteinExistence type="predicted"/>
<gene>
    <name evidence="1" type="ORF">IHE45_05G009000</name>
</gene>
<dbReference type="Proteomes" id="UP000827976">
    <property type="component" value="Chromosome 5"/>
</dbReference>
<accession>A0ACB7VZ46</accession>
<organism evidence="1 2">
    <name type="scientific">Dioscorea alata</name>
    <name type="common">Purple yam</name>
    <dbReference type="NCBI Taxonomy" id="55571"/>
    <lineage>
        <taxon>Eukaryota</taxon>
        <taxon>Viridiplantae</taxon>
        <taxon>Streptophyta</taxon>
        <taxon>Embryophyta</taxon>
        <taxon>Tracheophyta</taxon>
        <taxon>Spermatophyta</taxon>
        <taxon>Magnoliopsida</taxon>
        <taxon>Liliopsida</taxon>
        <taxon>Dioscoreales</taxon>
        <taxon>Dioscoreaceae</taxon>
        <taxon>Dioscorea</taxon>
    </lineage>
</organism>
<comment type="caution">
    <text evidence="1">The sequence shown here is derived from an EMBL/GenBank/DDBJ whole genome shotgun (WGS) entry which is preliminary data.</text>
</comment>
<name>A0ACB7VZ46_DIOAL</name>
<evidence type="ECO:0000313" key="2">
    <source>
        <dbReference type="Proteomes" id="UP000827976"/>
    </source>
</evidence>
<evidence type="ECO:0000313" key="1">
    <source>
        <dbReference type="EMBL" id="KAH7680687.1"/>
    </source>
</evidence>
<sequence length="131" mass="12561">MSSVRTFVLFLLVLFLSSCISAISLVEERKITAVAKAAAGGGHGTSGAHGGGGSGARGGGSSEAGGASEGGGGEGSRTPSGVIPAVVIGGAGAANARHGARKHNAATISHGQPIYIPLVATMLGVAILLFV</sequence>